<dbReference type="GO" id="GO:0003677">
    <property type="term" value="F:DNA binding"/>
    <property type="evidence" value="ECO:0007669"/>
    <property type="project" value="UniProtKB-KW"/>
</dbReference>
<evidence type="ECO:0000313" key="10">
    <source>
        <dbReference type="Proteomes" id="UP000215914"/>
    </source>
</evidence>
<dbReference type="PANTHER" id="PTHR31744:SF233">
    <property type="entry name" value="NAC DOMAIN-CONTAINING PROTEIN 72-LIKE"/>
    <property type="match status" value="1"/>
</dbReference>
<evidence type="ECO:0000256" key="2">
    <source>
        <dbReference type="ARBA" id="ARBA00023015"/>
    </source>
</evidence>
<feature type="compositionally biased region" description="Low complexity" evidence="6">
    <location>
        <begin position="173"/>
        <end position="192"/>
    </location>
</feature>
<reference evidence="8 10" key="1">
    <citation type="journal article" date="2017" name="Nature">
        <title>The sunflower genome provides insights into oil metabolism, flowering and Asterid evolution.</title>
        <authorList>
            <person name="Badouin H."/>
            <person name="Gouzy J."/>
            <person name="Grassa C.J."/>
            <person name="Murat F."/>
            <person name="Staton S.E."/>
            <person name="Cottret L."/>
            <person name="Lelandais-Briere C."/>
            <person name="Owens G.L."/>
            <person name="Carrere S."/>
            <person name="Mayjonade B."/>
            <person name="Legrand L."/>
            <person name="Gill N."/>
            <person name="Kane N.C."/>
            <person name="Bowers J.E."/>
            <person name="Hubner S."/>
            <person name="Bellec A."/>
            <person name="Berard A."/>
            <person name="Berges H."/>
            <person name="Blanchet N."/>
            <person name="Boniface M.C."/>
            <person name="Brunel D."/>
            <person name="Catrice O."/>
            <person name="Chaidir N."/>
            <person name="Claudel C."/>
            <person name="Donnadieu C."/>
            <person name="Faraut T."/>
            <person name="Fievet G."/>
            <person name="Helmstetter N."/>
            <person name="King M."/>
            <person name="Knapp S.J."/>
            <person name="Lai Z."/>
            <person name="Le Paslier M.C."/>
            <person name="Lippi Y."/>
            <person name="Lorenzon L."/>
            <person name="Mandel J.R."/>
            <person name="Marage G."/>
            <person name="Marchand G."/>
            <person name="Marquand E."/>
            <person name="Bret-Mestries E."/>
            <person name="Morien E."/>
            <person name="Nambeesan S."/>
            <person name="Nguyen T."/>
            <person name="Pegot-Espagnet P."/>
            <person name="Pouilly N."/>
            <person name="Raftis F."/>
            <person name="Sallet E."/>
            <person name="Schiex T."/>
            <person name="Thomas J."/>
            <person name="Vandecasteele C."/>
            <person name="Vares D."/>
            <person name="Vear F."/>
            <person name="Vautrin S."/>
            <person name="Crespi M."/>
            <person name="Mangin B."/>
            <person name="Burke J.M."/>
            <person name="Salse J."/>
            <person name="Munos S."/>
            <person name="Vincourt P."/>
            <person name="Rieseberg L.H."/>
            <person name="Langlade N.B."/>
        </authorList>
    </citation>
    <scope>NUCLEOTIDE SEQUENCE [LARGE SCALE GENOMIC DNA]</scope>
    <source>
        <strain evidence="10">cv. SF193</strain>
        <tissue evidence="8">Leaves</tissue>
    </source>
</reference>
<dbReference type="Gramene" id="mRNA:HanXRQr2_Chr13g0593081">
    <property type="protein sequence ID" value="mRNA:HanXRQr2_Chr13g0593081"/>
    <property type="gene ID" value="HanXRQr2_Chr13g0593081"/>
</dbReference>
<keyword evidence="2" id="KW-0805">Transcription regulation</keyword>
<organism evidence="9 10">
    <name type="scientific">Helianthus annuus</name>
    <name type="common">Common sunflower</name>
    <dbReference type="NCBI Taxonomy" id="4232"/>
    <lineage>
        <taxon>Eukaryota</taxon>
        <taxon>Viridiplantae</taxon>
        <taxon>Streptophyta</taxon>
        <taxon>Embryophyta</taxon>
        <taxon>Tracheophyta</taxon>
        <taxon>Spermatophyta</taxon>
        <taxon>Magnoliopsida</taxon>
        <taxon>eudicotyledons</taxon>
        <taxon>Gunneridae</taxon>
        <taxon>Pentapetalae</taxon>
        <taxon>asterids</taxon>
        <taxon>campanulids</taxon>
        <taxon>Asterales</taxon>
        <taxon>Asteraceae</taxon>
        <taxon>Asteroideae</taxon>
        <taxon>Heliantheae alliance</taxon>
        <taxon>Heliantheae</taxon>
        <taxon>Helianthus</taxon>
    </lineage>
</organism>
<evidence type="ECO:0000256" key="5">
    <source>
        <dbReference type="ARBA" id="ARBA00023242"/>
    </source>
</evidence>
<keyword evidence="4" id="KW-0804">Transcription</keyword>
<accession>A0A251STQ1</accession>
<keyword evidence="10" id="KW-1185">Reference proteome</keyword>
<dbReference type="Pfam" id="PF02365">
    <property type="entry name" value="NAM"/>
    <property type="match status" value="1"/>
</dbReference>
<dbReference type="InterPro" id="IPR036093">
    <property type="entry name" value="NAC_dom_sf"/>
</dbReference>
<proteinExistence type="predicted"/>
<dbReference type="OrthoDB" id="1921961at2759"/>
<dbReference type="InterPro" id="IPR003441">
    <property type="entry name" value="NAC-dom"/>
</dbReference>
<evidence type="ECO:0000256" key="6">
    <source>
        <dbReference type="SAM" id="MobiDB-lite"/>
    </source>
</evidence>
<dbReference type="OMA" id="INKERVC"/>
<dbReference type="InParanoid" id="A0A251STQ1"/>
<feature type="domain" description="NAC" evidence="7">
    <location>
        <begin position="16"/>
        <end position="165"/>
    </location>
</feature>
<dbReference type="EMBL" id="CM007902">
    <property type="protein sequence ID" value="OTG01923.1"/>
    <property type="molecule type" value="Genomic_DNA"/>
</dbReference>
<sequence>MVVSVPLTDPTTQLNLPPGFRFYPTDEELMVQYLFRKVAGADSPLLIIGEVELYKFDPWELPSKAMFGEKEWYFFSPRDRKYPNGTRPNRVAGSGYWKATGTDKVIMSGTQKLGIKKALVFYVGKAPKGSKTNWIMHEYRLSESSTKDNSGSRLDDWVLCRIYKKNSSTEKMTSSSPTTELSHSSPAMSSSSNGLDSYPDDKFLNFPTDEQDQKSDIQKFNSENDDWMSVGAFAYPNLINNNNNPNPLNSTSVDPTFDTQMKFVKSPDDEVQTGIRSQRMENSSYLISQGLLSTTDPFAIRYPTQQSTSGYEP</sequence>
<keyword evidence="3" id="KW-0238">DNA-binding</keyword>
<evidence type="ECO:0000256" key="3">
    <source>
        <dbReference type="ARBA" id="ARBA00023125"/>
    </source>
</evidence>
<reference evidence="8" key="3">
    <citation type="submission" date="2020-06" db="EMBL/GenBank/DDBJ databases">
        <title>Helianthus annuus Genome sequencing and assembly Release 2.</title>
        <authorList>
            <person name="Gouzy J."/>
            <person name="Langlade N."/>
            <person name="Munos S."/>
        </authorList>
    </citation>
    <scope>NUCLEOTIDE SEQUENCE</scope>
    <source>
        <tissue evidence="8">Leaves</tissue>
    </source>
</reference>
<name>A0A251STQ1_HELAN</name>
<evidence type="ECO:0000313" key="8">
    <source>
        <dbReference type="EMBL" id="KAF5773830.1"/>
    </source>
</evidence>
<reference evidence="9" key="2">
    <citation type="submission" date="2017-02" db="EMBL/GenBank/DDBJ databases">
        <title>Sunflower complete genome.</title>
        <authorList>
            <person name="Langlade N."/>
            <person name="Munos S."/>
        </authorList>
    </citation>
    <scope>NUCLEOTIDE SEQUENCE [LARGE SCALE GENOMIC DNA]</scope>
    <source>
        <tissue evidence="9">Leaves</tissue>
    </source>
</reference>
<dbReference type="GO" id="GO:0006355">
    <property type="term" value="P:regulation of DNA-templated transcription"/>
    <property type="evidence" value="ECO:0007669"/>
    <property type="project" value="InterPro"/>
</dbReference>
<keyword evidence="5" id="KW-0539">Nucleus</keyword>
<evidence type="ECO:0000256" key="1">
    <source>
        <dbReference type="ARBA" id="ARBA00004123"/>
    </source>
</evidence>
<protein>
    <submittedName>
        <fullName evidence="9">Putative NAC domain-containing protein</fullName>
    </submittedName>
    <submittedName>
        <fullName evidence="8">Transcription factor NAM family</fullName>
    </submittedName>
</protein>
<gene>
    <name evidence="9" type="ORF">HannXRQ_Chr13g0407321</name>
    <name evidence="8" type="ORF">HanXRQr2_Chr13g0593081</name>
</gene>
<dbReference type="Proteomes" id="UP000215914">
    <property type="component" value="Chromosome 13"/>
</dbReference>
<dbReference type="EMBL" id="MNCJ02000328">
    <property type="protein sequence ID" value="KAF5773830.1"/>
    <property type="molecule type" value="Genomic_DNA"/>
</dbReference>
<feature type="region of interest" description="Disordered" evidence="6">
    <location>
        <begin position="169"/>
        <end position="215"/>
    </location>
</feature>
<dbReference type="Gene3D" id="2.170.150.80">
    <property type="entry name" value="NAC domain"/>
    <property type="match status" value="1"/>
</dbReference>
<evidence type="ECO:0000259" key="7">
    <source>
        <dbReference type="PROSITE" id="PS51005"/>
    </source>
</evidence>
<dbReference type="FunFam" id="2.170.150.80:FF:000008">
    <property type="entry name" value="NAC domain-containing protein 72-like"/>
    <property type="match status" value="1"/>
</dbReference>
<dbReference type="PANTHER" id="PTHR31744">
    <property type="entry name" value="PROTEIN CUP-SHAPED COTYLEDON 2-RELATED"/>
    <property type="match status" value="1"/>
</dbReference>
<dbReference type="AlphaFoldDB" id="A0A251STQ1"/>
<dbReference type="SUPFAM" id="SSF101941">
    <property type="entry name" value="NAC domain"/>
    <property type="match status" value="1"/>
</dbReference>
<dbReference type="PROSITE" id="PS51005">
    <property type="entry name" value="NAC"/>
    <property type="match status" value="1"/>
</dbReference>
<dbReference type="GO" id="GO:0005634">
    <property type="term" value="C:nucleus"/>
    <property type="evidence" value="ECO:0007669"/>
    <property type="project" value="UniProtKB-SubCell"/>
</dbReference>
<evidence type="ECO:0000256" key="4">
    <source>
        <dbReference type="ARBA" id="ARBA00023163"/>
    </source>
</evidence>
<comment type="subcellular location">
    <subcellularLocation>
        <location evidence="1">Nucleus</location>
    </subcellularLocation>
</comment>
<evidence type="ECO:0000313" key="9">
    <source>
        <dbReference type="EMBL" id="OTG01923.1"/>
    </source>
</evidence>